<dbReference type="STRING" id="765952.PUV_01970"/>
<dbReference type="EC" id="2.7.7.60" evidence="7"/>
<dbReference type="GO" id="GO:0019288">
    <property type="term" value="P:isopentenyl diphosphate biosynthetic process, methylerythritol 4-phosphate pathway"/>
    <property type="evidence" value="ECO:0007669"/>
    <property type="project" value="UniProtKB-UniRule"/>
</dbReference>
<dbReference type="Gene3D" id="3.90.550.10">
    <property type="entry name" value="Spore Coat Polysaccharide Biosynthesis Protein SpsA, Chain A"/>
    <property type="match status" value="1"/>
</dbReference>
<evidence type="ECO:0000256" key="2">
    <source>
        <dbReference type="ARBA" id="ARBA00004787"/>
    </source>
</evidence>
<dbReference type="Proteomes" id="UP000000495">
    <property type="component" value="Chromosome"/>
</dbReference>
<evidence type="ECO:0000256" key="1">
    <source>
        <dbReference type="ARBA" id="ARBA00001282"/>
    </source>
</evidence>
<organism evidence="8 9">
    <name type="scientific">Parachlamydia acanthamoebae (strain UV7)</name>
    <dbReference type="NCBI Taxonomy" id="765952"/>
    <lineage>
        <taxon>Bacteria</taxon>
        <taxon>Pseudomonadati</taxon>
        <taxon>Chlamydiota</taxon>
        <taxon>Chlamydiia</taxon>
        <taxon>Parachlamydiales</taxon>
        <taxon>Parachlamydiaceae</taxon>
        <taxon>Parachlamydia</taxon>
    </lineage>
</organism>
<feature type="site" description="Transition state stabilizer" evidence="7">
    <location>
        <position position="15"/>
    </location>
</feature>
<name>F8KVL1_PARAV</name>
<accession>F8KVL1</accession>
<evidence type="ECO:0000256" key="3">
    <source>
        <dbReference type="ARBA" id="ARBA00009789"/>
    </source>
</evidence>
<keyword evidence="6 7" id="KW-0414">Isoprene biosynthesis</keyword>
<dbReference type="SUPFAM" id="SSF53448">
    <property type="entry name" value="Nucleotide-diphospho-sugar transferases"/>
    <property type="match status" value="1"/>
</dbReference>
<dbReference type="PANTHER" id="PTHR32125">
    <property type="entry name" value="2-C-METHYL-D-ERYTHRITOL 4-PHOSPHATE CYTIDYLYLTRANSFERASE, CHLOROPLASTIC"/>
    <property type="match status" value="1"/>
</dbReference>
<dbReference type="FunFam" id="3.90.550.10:FF:000003">
    <property type="entry name" value="2-C-methyl-D-erythritol 4-phosphate cytidylyltransferase"/>
    <property type="match status" value="1"/>
</dbReference>
<dbReference type="CDD" id="cd02516">
    <property type="entry name" value="CDP-ME_synthetase"/>
    <property type="match status" value="1"/>
</dbReference>
<dbReference type="Pfam" id="PF01128">
    <property type="entry name" value="IspD"/>
    <property type="match status" value="1"/>
</dbReference>
<gene>
    <name evidence="8" type="primary">isPD</name>
    <name evidence="7" type="synonym">ispD</name>
    <name evidence="8" type="ordered locus">PUV_01970</name>
</gene>
<comment type="function">
    <text evidence="7">Catalyzes the formation of 4-diphosphocytidyl-2-C-methyl-D-erythritol from CTP and 2-C-methyl-D-erythritol 4-phosphate (MEP).</text>
</comment>
<evidence type="ECO:0000313" key="8">
    <source>
        <dbReference type="EMBL" id="CCB85147.1"/>
    </source>
</evidence>
<dbReference type="eggNOG" id="COG1211">
    <property type="taxonomic scope" value="Bacteria"/>
</dbReference>
<dbReference type="UniPathway" id="UPA00056">
    <property type="reaction ID" value="UER00093"/>
</dbReference>
<dbReference type="GO" id="GO:0050518">
    <property type="term" value="F:2-C-methyl-D-erythritol 4-phosphate cytidylyltransferase activity"/>
    <property type="evidence" value="ECO:0007669"/>
    <property type="project" value="UniProtKB-UniRule"/>
</dbReference>
<comment type="catalytic activity">
    <reaction evidence="1 7">
        <text>2-C-methyl-D-erythritol 4-phosphate + CTP + H(+) = 4-CDP-2-C-methyl-D-erythritol + diphosphate</text>
        <dbReference type="Rhea" id="RHEA:13429"/>
        <dbReference type="ChEBI" id="CHEBI:15378"/>
        <dbReference type="ChEBI" id="CHEBI:33019"/>
        <dbReference type="ChEBI" id="CHEBI:37563"/>
        <dbReference type="ChEBI" id="CHEBI:57823"/>
        <dbReference type="ChEBI" id="CHEBI:58262"/>
        <dbReference type="EC" id="2.7.7.60"/>
    </reaction>
</comment>
<comment type="pathway">
    <text evidence="2 7">Isoprenoid biosynthesis; isopentenyl diphosphate biosynthesis via DXP pathway; isopentenyl diphosphate from 1-deoxy-D-xylulose 5-phosphate: step 2/6.</text>
</comment>
<dbReference type="HAMAP" id="MF_00108">
    <property type="entry name" value="IspD"/>
    <property type="match status" value="1"/>
</dbReference>
<dbReference type="RefSeq" id="WP_013924196.1">
    <property type="nucleotide sequence ID" value="NC_015702.1"/>
</dbReference>
<dbReference type="InterPro" id="IPR034683">
    <property type="entry name" value="IspD/TarI"/>
</dbReference>
<evidence type="ECO:0000256" key="4">
    <source>
        <dbReference type="ARBA" id="ARBA00022679"/>
    </source>
</evidence>
<dbReference type="PROSITE" id="PS01295">
    <property type="entry name" value="ISPD"/>
    <property type="match status" value="1"/>
</dbReference>
<proteinExistence type="inferred from homology"/>
<keyword evidence="5 7" id="KW-0548">Nucleotidyltransferase</keyword>
<evidence type="ECO:0000313" key="9">
    <source>
        <dbReference type="Proteomes" id="UP000000495"/>
    </source>
</evidence>
<dbReference type="InterPro" id="IPR050088">
    <property type="entry name" value="IspD/TarI_cytidylyltransf_bact"/>
</dbReference>
<dbReference type="PANTHER" id="PTHR32125:SF4">
    <property type="entry name" value="2-C-METHYL-D-ERYTHRITOL 4-PHOSPHATE CYTIDYLYLTRANSFERASE, CHLOROPLASTIC"/>
    <property type="match status" value="1"/>
</dbReference>
<keyword evidence="9" id="KW-1185">Reference proteome</keyword>
<dbReference type="InterPro" id="IPR001228">
    <property type="entry name" value="IspD"/>
</dbReference>
<feature type="site" description="Positions MEP for the nucleophilic attack" evidence="7">
    <location>
        <position position="150"/>
    </location>
</feature>
<reference evidence="8 9" key="1">
    <citation type="journal article" date="2011" name="Mol. Biol. Evol.">
        <title>Unity in variety--the pan-genome of the Chlamydiae.</title>
        <authorList>
            <person name="Collingro A."/>
            <person name="Tischler P."/>
            <person name="Weinmaier T."/>
            <person name="Penz T."/>
            <person name="Heinz E."/>
            <person name="Brunham R.C."/>
            <person name="Read T.D."/>
            <person name="Bavoil P.M."/>
            <person name="Sachse K."/>
            <person name="Kahane S."/>
            <person name="Friedman M.G."/>
            <person name="Rattei T."/>
            <person name="Myers G.S."/>
            <person name="Horn M."/>
        </authorList>
    </citation>
    <scope>NUCLEOTIDE SEQUENCE [LARGE SCALE GENOMIC DNA]</scope>
    <source>
        <strain evidence="9">UV7</strain>
    </source>
</reference>
<feature type="site" description="Positions MEP for the nucleophilic attack" evidence="7">
    <location>
        <position position="206"/>
    </location>
</feature>
<dbReference type="HOGENOM" id="CLU_061281_2_2_0"/>
<dbReference type="KEGG" id="puv:PUV_01970"/>
<dbReference type="AlphaFoldDB" id="F8KVL1"/>
<protein>
    <recommendedName>
        <fullName evidence="7">2-C-methyl-D-erythritol 4-phosphate cytidylyltransferase</fullName>
        <ecNumber evidence="7">2.7.7.60</ecNumber>
    </recommendedName>
    <alternativeName>
        <fullName evidence="7">4-diphosphocytidyl-2C-methyl-D-erythritol synthase</fullName>
    </alternativeName>
    <alternativeName>
        <fullName evidence="7">MEP cytidylyltransferase</fullName>
        <shortName evidence="7">MCT</shortName>
    </alternativeName>
</protein>
<evidence type="ECO:0000256" key="6">
    <source>
        <dbReference type="ARBA" id="ARBA00023229"/>
    </source>
</evidence>
<feature type="site" description="Transition state stabilizer" evidence="7">
    <location>
        <position position="22"/>
    </location>
</feature>
<comment type="similarity">
    <text evidence="3 7">Belongs to the IspD/TarI cytidylyltransferase family. IspD subfamily.</text>
</comment>
<dbReference type="OrthoDB" id="9806837at2"/>
<dbReference type="NCBIfam" id="TIGR00453">
    <property type="entry name" value="ispD"/>
    <property type="match status" value="1"/>
</dbReference>
<keyword evidence="4 7" id="KW-0808">Transferase</keyword>
<dbReference type="EMBL" id="FR872580">
    <property type="protein sequence ID" value="CCB85147.1"/>
    <property type="molecule type" value="Genomic_DNA"/>
</dbReference>
<dbReference type="InterPro" id="IPR018294">
    <property type="entry name" value="ISPD_synthase_CS"/>
</dbReference>
<dbReference type="InterPro" id="IPR029044">
    <property type="entry name" value="Nucleotide-diphossugar_trans"/>
</dbReference>
<evidence type="ECO:0000256" key="7">
    <source>
        <dbReference type="HAMAP-Rule" id="MF_00108"/>
    </source>
</evidence>
<evidence type="ECO:0000256" key="5">
    <source>
        <dbReference type="ARBA" id="ARBA00022695"/>
    </source>
</evidence>
<sequence length="229" mass="25417">MTVSVILLAGGIGARMRQNLPKQFLPLVEKPVAFYSLECFMELSEVGEIVVVCDPAYHALFADYAQDTRIHFALPGVRRQDSVWSGLQAIKQASQIVCIHDAARPFIDHALIKRVLSAASEHGAATVGMPIKFTLKQSTATGFVDKTLDRSLLWEIQTPQAVDFHLLYQGFDKVHQMGIDVTDDVSIIELLEKPVKLVEGDYANLKITTPEDMVVAEQWLAKKVGDRVL</sequence>